<feature type="transmembrane region" description="Helical" evidence="14">
    <location>
        <begin position="68"/>
        <end position="88"/>
    </location>
</feature>
<evidence type="ECO:0000256" key="3">
    <source>
        <dbReference type="ARBA" id="ARBA00011738"/>
    </source>
</evidence>
<evidence type="ECO:0000259" key="15">
    <source>
        <dbReference type="PROSITE" id="PS50850"/>
    </source>
</evidence>
<dbReference type="GO" id="GO:0016020">
    <property type="term" value="C:membrane"/>
    <property type="evidence" value="ECO:0007669"/>
    <property type="project" value="UniProtKB-SubCell"/>
</dbReference>
<evidence type="ECO:0000256" key="14">
    <source>
        <dbReference type="SAM" id="Phobius"/>
    </source>
</evidence>
<comment type="similarity">
    <text evidence="2">Belongs to the major facilitator superfamily. Sugar transporter (TC 2.A.1.1) family.</text>
</comment>
<evidence type="ECO:0000256" key="13">
    <source>
        <dbReference type="ARBA" id="ARBA00044780"/>
    </source>
</evidence>
<evidence type="ECO:0000256" key="7">
    <source>
        <dbReference type="ARBA" id="ARBA00044637"/>
    </source>
</evidence>
<dbReference type="SUPFAM" id="SSF103473">
    <property type="entry name" value="MFS general substrate transporter"/>
    <property type="match status" value="1"/>
</dbReference>
<dbReference type="PROSITE" id="PS50850">
    <property type="entry name" value="MFS"/>
    <property type="match status" value="1"/>
</dbReference>
<evidence type="ECO:0000256" key="9">
    <source>
        <dbReference type="ARBA" id="ARBA00044656"/>
    </source>
</evidence>
<keyword evidence="5 14" id="KW-1133">Transmembrane helix</keyword>
<proteinExistence type="inferred from homology"/>
<comment type="catalytic activity">
    <reaction evidence="10">
        <text>D-mannose(out) = D-mannose(in)</text>
        <dbReference type="Rhea" id="RHEA:78391"/>
        <dbReference type="ChEBI" id="CHEBI:4208"/>
    </reaction>
    <physiologicalReaction direction="left-to-right" evidence="10">
        <dbReference type="Rhea" id="RHEA:78392"/>
    </physiologicalReaction>
</comment>
<comment type="catalytic activity">
    <reaction evidence="9">
        <text>D-xylose(out) = D-xylose(in)</text>
        <dbReference type="Rhea" id="RHEA:78427"/>
        <dbReference type="ChEBI" id="CHEBI:53455"/>
    </reaction>
    <physiologicalReaction direction="left-to-right" evidence="9">
        <dbReference type="Rhea" id="RHEA:78428"/>
    </physiologicalReaction>
</comment>
<dbReference type="AlphaFoldDB" id="A0AAU9IS51"/>
<feature type="transmembrane region" description="Helical" evidence="14">
    <location>
        <begin position="318"/>
        <end position="339"/>
    </location>
</feature>
<keyword evidence="4 14" id="KW-0812">Transmembrane</keyword>
<reference evidence="16" key="1">
    <citation type="submission" date="2021-09" db="EMBL/GenBank/DDBJ databases">
        <authorList>
            <consortium name="AG Swart"/>
            <person name="Singh M."/>
            <person name="Singh A."/>
            <person name="Seah K."/>
            <person name="Emmerich C."/>
        </authorList>
    </citation>
    <scope>NUCLEOTIDE SEQUENCE</scope>
    <source>
        <strain evidence="16">ATCC30299</strain>
    </source>
</reference>
<comment type="caution">
    <text evidence="16">The sequence shown here is derived from an EMBL/GenBank/DDBJ whole genome shotgun (WGS) entry which is preliminary data.</text>
</comment>
<comment type="subunit">
    <text evidence="3">Homodimer.</text>
</comment>
<dbReference type="InterPro" id="IPR036259">
    <property type="entry name" value="MFS_trans_sf"/>
</dbReference>
<dbReference type="PRINTS" id="PR00171">
    <property type="entry name" value="SUGRTRNSPORT"/>
</dbReference>
<comment type="catalytic activity">
    <reaction evidence="8">
        <text>D-glucose(out) = D-glucose(in)</text>
        <dbReference type="Rhea" id="RHEA:60376"/>
        <dbReference type="ChEBI" id="CHEBI:4167"/>
    </reaction>
    <physiologicalReaction direction="left-to-right" evidence="8">
        <dbReference type="Rhea" id="RHEA:60377"/>
    </physiologicalReaction>
</comment>
<comment type="subcellular location">
    <subcellularLocation>
        <location evidence="1">Membrane</location>
        <topology evidence="1">Multi-pass membrane protein</topology>
    </subcellularLocation>
</comment>
<comment type="catalytic activity">
    <reaction evidence="12">
        <text>D-fructose(out) = D-fructose(in)</text>
        <dbReference type="Rhea" id="RHEA:60372"/>
        <dbReference type="ChEBI" id="CHEBI:37721"/>
    </reaction>
    <physiologicalReaction direction="left-to-right" evidence="12">
        <dbReference type="Rhea" id="RHEA:60373"/>
    </physiologicalReaction>
</comment>
<accession>A0AAU9IS51</accession>
<evidence type="ECO:0000256" key="8">
    <source>
        <dbReference type="ARBA" id="ARBA00044648"/>
    </source>
</evidence>
<dbReference type="EMBL" id="CAJZBQ010000017">
    <property type="protein sequence ID" value="CAG9316879.1"/>
    <property type="molecule type" value="Genomic_DNA"/>
</dbReference>
<dbReference type="PANTHER" id="PTHR48022">
    <property type="entry name" value="PLASTIDIC GLUCOSE TRANSPORTER 4"/>
    <property type="match status" value="1"/>
</dbReference>
<dbReference type="InterPro" id="IPR020846">
    <property type="entry name" value="MFS_dom"/>
</dbReference>
<evidence type="ECO:0000256" key="12">
    <source>
        <dbReference type="ARBA" id="ARBA00044710"/>
    </source>
</evidence>
<feature type="transmembrane region" description="Helical" evidence="14">
    <location>
        <begin position="288"/>
        <end position="306"/>
    </location>
</feature>
<protein>
    <recommendedName>
        <fullName evidence="13">Hexose transporter 1</fullName>
    </recommendedName>
</protein>
<keyword evidence="6 14" id="KW-0472">Membrane</keyword>
<feature type="domain" description="Major facilitator superfamily (MFS) profile" evidence="15">
    <location>
        <begin position="1"/>
        <end position="404"/>
    </location>
</feature>
<evidence type="ECO:0000256" key="11">
    <source>
        <dbReference type="ARBA" id="ARBA00044668"/>
    </source>
</evidence>
<feature type="transmembrane region" description="Helical" evidence="14">
    <location>
        <begin position="100"/>
        <end position="121"/>
    </location>
</feature>
<dbReference type="InterPro" id="IPR050360">
    <property type="entry name" value="MFS_Sugar_Transporters"/>
</dbReference>
<evidence type="ECO:0000256" key="10">
    <source>
        <dbReference type="ARBA" id="ARBA00044662"/>
    </source>
</evidence>
<dbReference type="InterPro" id="IPR003663">
    <property type="entry name" value="Sugar/inositol_transpt"/>
</dbReference>
<feature type="transmembrane region" description="Helical" evidence="14">
    <location>
        <begin position="30"/>
        <end position="47"/>
    </location>
</feature>
<feature type="transmembrane region" description="Helical" evidence="14">
    <location>
        <begin position="255"/>
        <end position="276"/>
    </location>
</feature>
<keyword evidence="17" id="KW-1185">Reference proteome</keyword>
<gene>
    <name evidence="16" type="ORF">BSTOLATCC_MIC17511</name>
</gene>
<dbReference type="Pfam" id="PF00083">
    <property type="entry name" value="Sugar_tr"/>
    <property type="match status" value="1"/>
</dbReference>
<comment type="catalytic activity">
    <reaction evidence="7">
        <text>D-galactose(in) = D-galactose(out)</text>
        <dbReference type="Rhea" id="RHEA:34915"/>
        <dbReference type="ChEBI" id="CHEBI:4139"/>
    </reaction>
    <physiologicalReaction direction="right-to-left" evidence="7">
        <dbReference type="Rhea" id="RHEA:34917"/>
    </physiologicalReaction>
</comment>
<dbReference type="Proteomes" id="UP001162131">
    <property type="component" value="Unassembled WGS sequence"/>
</dbReference>
<evidence type="ECO:0000256" key="2">
    <source>
        <dbReference type="ARBA" id="ARBA00010992"/>
    </source>
</evidence>
<feature type="transmembrane region" description="Helical" evidence="14">
    <location>
        <begin position="351"/>
        <end position="372"/>
    </location>
</feature>
<evidence type="ECO:0000313" key="16">
    <source>
        <dbReference type="EMBL" id="CAG9316879.1"/>
    </source>
</evidence>
<sequence length="419" mass="47582">MPFGAIFGCFLGAWISGSFGRLKAFLCSDILNIIGSGICTVSIIFWIGNGKFPSYRDDANYFTPLFDIGHFICGLNSGISSFLVPLYIRELTPIETYNSLAAMNQVMITLGILISYCLGTLACQTHSAFTNALAFSFPIAISLLHLFLMYWKFDNETPTYLWMSNRRQDAIALMSWLYYNQDLKDSFGNIIDPNPDQENKVVSYKDLFTMETHKRGLKLGCTVAILQQFTGINMIIYHSTALMEKSDSSQSSRDYFTILFGIINWSSAFLIVYFLYHKGKKQMLEIGAVGMGCCYIILLILEPISIYEDNQVLIGTKIAIIAVFMFFFEISIGPIMWLYNADILCDKGIAITSAVTWTLTTFVVALVGFDSFFEASNWWWEFLYAFFLFFCGVLFFFSRAYVVERTQLNEKADEKDTTS</sequence>
<organism evidence="16 17">
    <name type="scientific">Blepharisma stoltei</name>
    <dbReference type="NCBI Taxonomy" id="1481888"/>
    <lineage>
        <taxon>Eukaryota</taxon>
        <taxon>Sar</taxon>
        <taxon>Alveolata</taxon>
        <taxon>Ciliophora</taxon>
        <taxon>Postciliodesmatophora</taxon>
        <taxon>Heterotrichea</taxon>
        <taxon>Heterotrichida</taxon>
        <taxon>Blepharismidae</taxon>
        <taxon>Blepharisma</taxon>
    </lineage>
</organism>
<dbReference type="Gene3D" id="1.20.1250.20">
    <property type="entry name" value="MFS general substrate transporter like domains"/>
    <property type="match status" value="1"/>
</dbReference>
<name>A0AAU9IS51_9CILI</name>
<evidence type="ECO:0000256" key="5">
    <source>
        <dbReference type="ARBA" id="ARBA00022989"/>
    </source>
</evidence>
<feature type="transmembrane region" description="Helical" evidence="14">
    <location>
        <begin position="378"/>
        <end position="397"/>
    </location>
</feature>
<evidence type="ECO:0000313" key="17">
    <source>
        <dbReference type="Proteomes" id="UP001162131"/>
    </source>
</evidence>
<feature type="transmembrane region" description="Helical" evidence="14">
    <location>
        <begin position="133"/>
        <end position="153"/>
    </location>
</feature>
<dbReference type="PANTHER" id="PTHR48022:SF2">
    <property type="entry name" value="PLASTIDIC GLUCOSE TRANSPORTER 4"/>
    <property type="match status" value="1"/>
</dbReference>
<evidence type="ECO:0000256" key="1">
    <source>
        <dbReference type="ARBA" id="ARBA00004141"/>
    </source>
</evidence>
<dbReference type="InterPro" id="IPR005828">
    <property type="entry name" value="MFS_sugar_transport-like"/>
</dbReference>
<evidence type="ECO:0000256" key="4">
    <source>
        <dbReference type="ARBA" id="ARBA00022692"/>
    </source>
</evidence>
<comment type="catalytic activity">
    <reaction evidence="11">
        <text>D-glucosamine(out) = D-glucosamine(in)</text>
        <dbReference type="Rhea" id="RHEA:78423"/>
        <dbReference type="ChEBI" id="CHEBI:58723"/>
    </reaction>
    <physiologicalReaction direction="left-to-right" evidence="11">
        <dbReference type="Rhea" id="RHEA:78424"/>
    </physiologicalReaction>
</comment>
<dbReference type="GO" id="GO:0005351">
    <property type="term" value="F:carbohydrate:proton symporter activity"/>
    <property type="evidence" value="ECO:0007669"/>
    <property type="project" value="TreeGrafter"/>
</dbReference>
<evidence type="ECO:0000256" key="6">
    <source>
        <dbReference type="ARBA" id="ARBA00023136"/>
    </source>
</evidence>